<keyword evidence="3" id="KW-1185">Reference proteome</keyword>
<dbReference type="RefSeq" id="WP_317704516.1">
    <property type="nucleotide sequence ID" value="NZ_AP024714.1"/>
</dbReference>
<gene>
    <name evidence="2" type="ORF">MIT9_P1689</name>
</gene>
<evidence type="ECO:0000313" key="2">
    <source>
        <dbReference type="EMBL" id="BCX82105.1"/>
    </source>
</evidence>
<reference evidence="3" key="1">
    <citation type="journal article" date="2024" name="Int. J. Syst. Evol. Microbiol.">
        <title>Methylomarinovum tepidoasis sp. nov., a moderately thermophilic methanotroph of the family Methylothermaceae isolated from a deep-sea hydrothermal field.</title>
        <authorList>
            <person name="Hirayama H."/>
            <person name="Takaki Y."/>
            <person name="Abe M."/>
            <person name="Miyazaki M."/>
            <person name="Uematsu K."/>
            <person name="Matsui Y."/>
            <person name="Takai K."/>
        </authorList>
    </citation>
    <scope>NUCLEOTIDE SEQUENCE [LARGE SCALE GENOMIC DNA]</scope>
    <source>
        <strain evidence="3">IT-9</strain>
    </source>
</reference>
<dbReference type="KEGG" id="mcau:MIT9_P1689"/>
<keyword evidence="2" id="KW-0436">Ligase</keyword>
<sequence>MVSLPPPLSRTLYRLQEQALKRPTFAYLGDLEHNQWLAREELESLQLQKLRALLAICLAHCPWHARRIRNSGIDPENLTWEDFRRLPTMTREDASRHGDEMVWREAPGGIYRYNTGGSSGEPLIFYFGRKRQAADAACRIRARRWWGVEPGDREVLLWGAPVELNRTDRLKTLRDRLCNQLLLNAFEMSEARMDAYLDQVEAYQPKVIYGYASSLALLAEHAEKRNRVPHLPQLKVVYATGEPLYPHQKEIIARVFAAPVAREYGARDAGLIALESPAGQLLVNSEWLIVEILDDKGNPVPDGESGEVVITNLASEAQPFIRYRTGDRARRSATPCRQGRGLEVLEEVEGRSTDFIVSPDGTVMHALALIYILREIPGVRRFKIIQQRPTQVEVLIVPEPDLWQDANLDTIRRGLRQRLGQEVAINIDLVGHIPAEKSGKYRYVVSEIQGTPHVETNR</sequence>
<dbReference type="Gene3D" id="3.40.50.12780">
    <property type="entry name" value="N-terminal domain of ligase-like"/>
    <property type="match status" value="1"/>
</dbReference>
<dbReference type="PANTHER" id="PTHR36932">
    <property type="entry name" value="CAPSULAR POLYSACCHARIDE BIOSYNTHESIS PROTEIN"/>
    <property type="match status" value="1"/>
</dbReference>
<protein>
    <submittedName>
        <fullName evidence="2">Phenylacetate-CoA ligase</fullName>
        <ecNumber evidence="2">6.2.1.30</ecNumber>
    </submittedName>
</protein>
<dbReference type="GO" id="GO:0047475">
    <property type="term" value="F:phenylacetate-CoA ligase activity"/>
    <property type="evidence" value="ECO:0007669"/>
    <property type="project" value="UniProtKB-EC"/>
</dbReference>
<dbReference type="PANTHER" id="PTHR36932:SF1">
    <property type="entry name" value="CAPSULAR POLYSACCHARIDE BIOSYNTHESIS PROTEIN"/>
    <property type="match status" value="1"/>
</dbReference>
<evidence type="ECO:0000259" key="1">
    <source>
        <dbReference type="Pfam" id="PF00501"/>
    </source>
</evidence>
<dbReference type="InterPro" id="IPR000873">
    <property type="entry name" value="AMP-dep_synth/lig_dom"/>
</dbReference>
<dbReference type="EMBL" id="AP024714">
    <property type="protein sequence ID" value="BCX82105.1"/>
    <property type="molecule type" value="Genomic_DNA"/>
</dbReference>
<dbReference type="AlphaFoldDB" id="A0AAU9C0C1"/>
<dbReference type="InterPro" id="IPR042099">
    <property type="entry name" value="ANL_N_sf"/>
</dbReference>
<dbReference type="Proteomes" id="UP001321825">
    <property type="component" value="Chromosome"/>
</dbReference>
<dbReference type="Pfam" id="PF00501">
    <property type="entry name" value="AMP-binding"/>
    <property type="match status" value="1"/>
</dbReference>
<name>A0AAU9C0C1_9GAMM</name>
<dbReference type="SUPFAM" id="SSF56801">
    <property type="entry name" value="Acetyl-CoA synthetase-like"/>
    <property type="match status" value="1"/>
</dbReference>
<proteinExistence type="predicted"/>
<feature type="domain" description="AMP-dependent synthetase/ligase" evidence="1">
    <location>
        <begin position="193"/>
        <end position="311"/>
    </location>
</feature>
<accession>A0AAU9C0C1</accession>
<dbReference type="InterPro" id="IPR053158">
    <property type="entry name" value="CapK_Type1_Caps_Biosynth"/>
</dbReference>
<evidence type="ECO:0000313" key="3">
    <source>
        <dbReference type="Proteomes" id="UP001321825"/>
    </source>
</evidence>
<organism evidence="2 3">
    <name type="scientific">Methylomarinovum caldicuralii</name>
    <dbReference type="NCBI Taxonomy" id="438856"/>
    <lineage>
        <taxon>Bacteria</taxon>
        <taxon>Pseudomonadati</taxon>
        <taxon>Pseudomonadota</taxon>
        <taxon>Gammaproteobacteria</taxon>
        <taxon>Methylococcales</taxon>
        <taxon>Methylothermaceae</taxon>
        <taxon>Methylomarinovum</taxon>
    </lineage>
</organism>
<dbReference type="EC" id="6.2.1.30" evidence="2"/>